<organism evidence="2">
    <name type="scientific">Neobodo designis</name>
    <name type="common">Flagellated protozoan</name>
    <name type="synonym">Bodo designis</name>
    <dbReference type="NCBI Taxonomy" id="312471"/>
    <lineage>
        <taxon>Eukaryota</taxon>
        <taxon>Discoba</taxon>
        <taxon>Euglenozoa</taxon>
        <taxon>Kinetoplastea</taxon>
        <taxon>Metakinetoplastina</taxon>
        <taxon>Neobodonida</taxon>
        <taxon>Neobodo</taxon>
    </lineage>
</organism>
<feature type="compositionally biased region" description="Polar residues" evidence="1">
    <location>
        <begin position="12"/>
        <end position="23"/>
    </location>
</feature>
<dbReference type="EMBL" id="HBGF01042641">
    <property type="protein sequence ID" value="CAD9142699.1"/>
    <property type="molecule type" value="Transcribed_RNA"/>
</dbReference>
<reference evidence="2" key="1">
    <citation type="submission" date="2021-01" db="EMBL/GenBank/DDBJ databases">
        <authorList>
            <person name="Corre E."/>
            <person name="Pelletier E."/>
            <person name="Niang G."/>
            <person name="Scheremetjew M."/>
            <person name="Finn R."/>
            <person name="Kale V."/>
            <person name="Holt S."/>
            <person name="Cochrane G."/>
            <person name="Meng A."/>
            <person name="Brown T."/>
            <person name="Cohen L."/>
        </authorList>
    </citation>
    <scope>NUCLEOTIDE SEQUENCE</scope>
    <source>
        <strain evidence="2">CCAP 1951/1</strain>
    </source>
</reference>
<proteinExistence type="predicted"/>
<sequence length="677" mass="72845">MLHEDSHGANARHSQPSGRATDSMQDFLHTPRLSVCHYVNFAYDCARFMERVNSSGGLSFGATDAETPPVAPKGSPPPTKSPTVPKTNAMVAALQTAIEGLLHHVLRIKHSGGPVSVAPSLADVAADFSAFHLDCFVRGDCTPASSAEINSYVRDGIALAKSIHSAAPGDANVRWLHQLLVALLAAIVGPGASCLRPLWPEDRRTLLPPVDSVSAGQQNQLCSVCSQRQDVFARTDKVIHERQRNYGDGEALIYDAAFLRPSETQVTLANAVDRHESALRRDGGKVHEGHRVSLCPCADALPDAFRDALEDLGNRTAVRSLHVLHDSNTPEGRRLAVTAATHNEAVREKPGPLPGAADAALVTHVAATREVVEDLTGNFTHAIGDRPGAAGQAERERWQRDRLDPVAKPWDVIVNQRPLRDRIVVAAKAEQLAREEPGALWVDTGVQALDFPPYHRGDLVPEQHDAMAAAHADALDTVAGLRHLYPECLALYPVRRAPTRTVASTPDQAAFPAADHDPDARERLSALWVPAWMYTRPVFGIAAAPLLTTVKTTVFPADGSQPRFLVTARSGISLDEWFARVCTAKPTLAAKAAQSKPAVNSSSALGAEDLDWTFVRVARDIFDALAALHNDAGVSHGRLTPGAVFFDSAGAAAAARRRARFCDRSRQCPSLPDAPHR</sequence>
<evidence type="ECO:0000313" key="2">
    <source>
        <dbReference type="EMBL" id="CAD9142699.1"/>
    </source>
</evidence>
<feature type="compositionally biased region" description="Pro residues" evidence="1">
    <location>
        <begin position="69"/>
        <end position="80"/>
    </location>
</feature>
<dbReference type="AlphaFoldDB" id="A0A7S1QLX7"/>
<gene>
    <name evidence="2" type="ORF">NDES1114_LOCUS28534</name>
</gene>
<feature type="region of interest" description="Disordered" evidence="1">
    <location>
        <begin position="63"/>
        <end position="84"/>
    </location>
</feature>
<feature type="region of interest" description="Disordered" evidence="1">
    <location>
        <begin position="1"/>
        <end position="23"/>
    </location>
</feature>
<protein>
    <submittedName>
        <fullName evidence="2">Uncharacterized protein</fullName>
    </submittedName>
</protein>
<name>A0A7S1QLX7_NEODS</name>
<evidence type="ECO:0000256" key="1">
    <source>
        <dbReference type="SAM" id="MobiDB-lite"/>
    </source>
</evidence>
<accession>A0A7S1QLX7</accession>